<keyword evidence="5" id="KW-1185">Reference proteome</keyword>
<dbReference type="InterPro" id="IPR023631">
    <property type="entry name" value="Amidase_dom"/>
</dbReference>
<dbReference type="EMBL" id="SMKU01000001">
    <property type="protein sequence ID" value="TDD98163.1"/>
    <property type="molecule type" value="Genomic_DNA"/>
</dbReference>
<dbReference type="PANTHER" id="PTHR11895">
    <property type="entry name" value="TRANSAMIDASE"/>
    <property type="match status" value="1"/>
</dbReference>
<protein>
    <submittedName>
        <fullName evidence="4">Amidase</fullName>
    </submittedName>
</protein>
<dbReference type="Gene3D" id="3.90.1300.10">
    <property type="entry name" value="Amidase signature (AS) domain"/>
    <property type="match status" value="1"/>
</dbReference>
<dbReference type="NCBIfam" id="NF005687">
    <property type="entry name" value="PRK07487.1"/>
    <property type="match status" value="1"/>
</dbReference>
<feature type="domain" description="Amidase" evidence="3">
    <location>
        <begin position="47"/>
        <end position="478"/>
    </location>
</feature>
<gene>
    <name evidence="4" type="ORF">E1298_00420</name>
</gene>
<reference evidence="4 5" key="1">
    <citation type="submission" date="2019-03" db="EMBL/GenBank/DDBJ databases">
        <title>Draft genome sequences of novel Actinobacteria.</title>
        <authorList>
            <person name="Sahin N."/>
            <person name="Ay H."/>
            <person name="Saygin H."/>
        </authorList>
    </citation>
    <scope>NUCLEOTIDE SEQUENCE [LARGE SCALE GENOMIC DNA]</scope>
    <source>
        <strain evidence="4 5">H3C3</strain>
    </source>
</reference>
<evidence type="ECO:0000256" key="2">
    <source>
        <dbReference type="SAM" id="MobiDB-lite"/>
    </source>
</evidence>
<dbReference type="PANTHER" id="PTHR11895:SF7">
    <property type="entry name" value="GLUTAMYL-TRNA(GLN) AMIDOTRANSFERASE SUBUNIT A, MITOCHONDRIAL"/>
    <property type="match status" value="1"/>
</dbReference>
<dbReference type="SUPFAM" id="SSF75304">
    <property type="entry name" value="Amidase signature (AS) enzymes"/>
    <property type="match status" value="1"/>
</dbReference>
<dbReference type="OrthoDB" id="9811471at2"/>
<proteinExistence type="inferred from homology"/>
<feature type="compositionally biased region" description="Basic and acidic residues" evidence="2">
    <location>
        <begin position="265"/>
        <end position="283"/>
    </location>
</feature>
<evidence type="ECO:0000313" key="4">
    <source>
        <dbReference type="EMBL" id="TDD98163.1"/>
    </source>
</evidence>
<dbReference type="GO" id="GO:0003824">
    <property type="term" value="F:catalytic activity"/>
    <property type="evidence" value="ECO:0007669"/>
    <property type="project" value="InterPro"/>
</dbReference>
<dbReference type="PROSITE" id="PS00571">
    <property type="entry name" value="AMIDASES"/>
    <property type="match status" value="1"/>
</dbReference>
<dbReference type="InterPro" id="IPR036928">
    <property type="entry name" value="AS_sf"/>
</dbReference>
<evidence type="ECO:0000313" key="5">
    <source>
        <dbReference type="Proteomes" id="UP000294513"/>
    </source>
</evidence>
<dbReference type="Proteomes" id="UP000294513">
    <property type="component" value="Unassembled WGS sequence"/>
</dbReference>
<feature type="region of interest" description="Disordered" evidence="2">
    <location>
        <begin position="265"/>
        <end position="302"/>
    </location>
</feature>
<evidence type="ECO:0000259" key="3">
    <source>
        <dbReference type="Pfam" id="PF01425"/>
    </source>
</evidence>
<accession>A0A4R5CIL7</accession>
<comment type="similarity">
    <text evidence="1">Belongs to the amidase family.</text>
</comment>
<dbReference type="InterPro" id="IPR020556">
    <property type="entry name" value="Amidase_CS"/>
</dbReference>
<dbReference type="PIRSF" id="PIRSF001221">
    <property type="entry name" value="Amidase_fungi"/>
    <property type="match status" value="1"/>
</dbReference>
<dbReference type="InterPro" id="IPR000120">
    <property type="entry name" value="Amidase"/>
</dbReference>
<name>A0A4R5CIL7_9ACTN</name>
<comment type="caution">
    <text evidence="4">The sequence shown here is derived from an EMBL/GenBank/DDBJ whole genome shotgun (WGS) entry which is preliminary data.</text>
</comment>
<dbReference type="AlphaFoldDB" id="A0A4R5CIL7"/>
<sequence>MHWPVSRRRLSVGLNQGEAKERSMEIWQMPATDIARGVRTGAFSAVEATRSALARIAGVNTRVNALVEVREDEALDAARKADARLRHGHPVGPLHGVPVTFKVNTNLAGLPTTEGVAAYADHIATETDPQAASWLGAGAIFVGRTNCPPFATRWTTQSDLYGATVNPWDPAVTPGGSSGGAAAAVAVGMCALAQGSDIGGSIRYPAACCGVAGIRPTPGRVPAWAGSPSHDPPMAVQAFVEQGPLARNVADLRLGLRAMEVYDPRDPRAVPRPDRAHAGEGRPRVAVVTDPGGPGLRGSSTAESVDAARTAAERLTAAGYQVDEVDLPLLGEAARLWWQLALTEFAIGLTAEVERVGDQDFRRFFDLMYTVYREEFGEVDLAAFVAGWARRGMLRREISVFMDRYPLVLTPVSGEPPFPMGSDTESAARTAELMGRQWPLMSVPVLGLPALGLPVAPTAGKAPVGVQVIGRPFDEDAVFAAAEVIEARSGLLTPVEPVGSA</sequence>
<organism evidence="4 5">
    <name type="scientific">Actinomadura rubrisoli</name>
    <dbReference type="NCBI Taxonomy" id="2530368"/>
    <lineage>
        <taxon>Bacteria</taxon>
        <taxon>Bacillati</taxon>
        <taxon>Actinomycetota</taxon>
        <taxon>Actinomycetes</taxon>
        <taxon>Streptosporangiales</taxon>
        <taxon>Thermomonosporaceae</taxon>
        <taxon>Actinomadura</taxon>
    </lineage>
</organism>
<evidence type="ECO:0000256" key="1">
    <source>
        <dbReference type="ARBA" id="ARBA00009199"/>
    </source>
</evidence>
<dbReference type="Pfam" id="PF01425">
    <property type="entry name" value="Amidase"/>
    <property type="match status" value="1"/>
</dbReference>